<dbReference type="EMBL" id="VNHS01000024">
    <property type="protein sequence ID" value="TYP67409.1"/>
    <property type="molecule type" value="Genomic_DNA"/>
</dbReference>
<organism evidence="1 2">
    <name type="scientific">Paenibacillus methanolicus</name>
    <dbReference type="NCBI Taxonomy" id="582686"/>
    <lineage>
        <taxon>Bacteria</taxon>
        <taxon>Bacillati</taxon>
        <taxon>Bacillota</taxon>
        <taxon>Bacilli</taxon>
        <taxon>Bacillales</taxon>
        <taxon>Paenibacillaceae</taxon>
        <taxon>Paenibacillus</taxon>
    </lineage>
</organism>
<gene>
    <name evidence="1" type="ORF">BCM02_12427</name>
</gene>
<evidence type="ECO:0000313" key="1">
    <source>
        <dbReference type="EMBL" id="TYP67409.1"/>
    </source>
</evidence>
<protein>
    <submittedName>
        <fullName evidence="1">Uncharacterized protein</fullName>
    </submittedName>
</protein>
<comment type="caution">
    <text evidence="1">The sequence shown here is derived from an EMBL/GenBank/DDBJ whole genome shotgun (WGS) entry which is preliminary data.</text>
</comment>
<accession>A0A5S5BK32</accession>
<dbReference type="AlphaFoldDB" id="A0A5S5BK32"/>
<dbReference type="Proteomes" id="UP000323257">
    <property type="component" value="Unassembled WGS sequence"/>
</dbReference>
<reference evidence="1 2" key="1">
    <citation type="submission" date="2019-07" db="EMBL/GenBank/DDBJ databases">
        <title>Genomic Encyclopedia of Type Strains, Phase III (KMG-III): the genomes of soil and plant-associated and newly described type strains.</title>
        <authorList>
            <person name="Whitman W."/>
        </authorList>
    </citation>
    <scope>NUCLEOTIDE SEQUENCE [LARGE SCALE GENOMIC DNA]</scope>
    <source>
        <strain evidence="1 2">BL24</strain>
    </source>
</reference>
<dbReference type="RefSeq" id="WP_148933719.1">
    <property type="nucleotide sequence ID" value="NZ_VNHS01000024.1"/>
</dbReference>
<sequence length="82" mass="9654">MVMFQRSDKADQQYRARVRAWDDPPDVDVVKSVTETRKVYANLTDVEFIAWYIKKYPRVSRDVVRKVLERAAKENRAGPPRA</sequence>
<name>A0A5S5BK32_9BACL</name>
<evidence type="ECO:0000313" key="2">
    <source>
        <dbReference type="Proteomes" id="UP000323257"/>
    </source>
</evidence>
<proteinExistence type="predicted"/>
<keyword evidence="2" id="KW-1185">Reference proteome</keyword>